<organism evidence="2 3">
    <name type="scientific">Fibrisoma limi BUZ 3</name>
    <dbReference type="NCBI Taxonomy" id="1185876"/>
    <lineage>
        <taxon>Bacteria</taxon>
        <taxon>Pseudomonadati</taxon>
        <taxon>Bacteroidota</taxon>
        <taxon>Cytophagia</taxon>
        <taxon>Cytophagales</taxon>
        <taxon>Spirosomataceae</taxon>
        <taxon>Fibrisoma</taxon>
    </lineage>
</organism>
<name>I2GKQ0_9BACT</name>
<comment type="caution">
    <text evidence="2">The sequence shown here is derived from an EMBL/GenBank/DDBJ whole genome shotgun (WGS) entry which is preliminary data.</text>
</comment>
<evidence type="ECO:0000256" key="1">
    <source>
        <dbReference type="SAM" id="MobiDB-lite"/>
    </source>
</evidence>
<dbReference type="InterPro" id="IPR006427">
    <property type="entry name" value="Portal_HK97"/>
</dbReference>
<dbReference type="RefSeq" id="WP_009283054.1">
    <property type="nucleotide sequence ID" value="NZ_CAIT01000007.1"/>
</dbReference>
<dbReference type="STRING" id="1185876.BN8_03650"/>
<dbReference type="Gene3D" id="3.40.140.120">
    <property type="match status" value="1"/>
</dbReference>
<keyword evidence="3" id="KW-1185">Reference proteome</keyword>
<dbReference type="Proteomes" id="UP000009309">
    <property type="component" value="Unassembled WGS sequence"/>
</dbReference>
<evidence type="ECO:0000313" key="3">
    <source>
        <dbReference type="Proteomes" id="UP000009309"/>
    </source>
</evidence>
<feature type="compositionally biased region" description="Polar residues" evidence="1">
    <location>
        <begin position="434"/>
        <end position="447"/>
    </location>
</feature>
<protein>
    <submittedName>
        <fullName evidence="2">HK97 family phage portal protein</fullName>
    </submittedName>
</protein>
<reference evidence="2 3" key="1">
    <citation type="journal article" date="2012" name="J. Bacteriol.">
        <title>Genome Sequence of the Filamentous Bacterium Fibrisoma limi BUZ 3T.</title>
        <authorList>
            <person name="Filippini M."/>
            <person name="Qi W."/>
            <person name="Jaenicke S."/>
            <person name="Goesmann A."/>
            <person name="Smits T.H."/>
            <person name="Bagheri H.C."/>
        </authorList>
    </citation>
    <scope>NUCLEOTIDE SEQUENCE [LARGE SCALE GENOMIC DNA]</scope>
    <source>
        <strain evidence="3">BUZ 3T</strain>
    </source>
</reference>
<gene>
    <name evidence="2" type="ORF">BN8_03650</name>
</gene>
<evidence type="ECO:0000313" key="2">
    <source>
        <dbReference type="EMBL" id="CCH54476.1"/>
    </source>
</evidence>
<dbReference type="NCBIfam" id="TIGR01537">
    <property type="entry name" value="portal_HK97"/>
    <property type="match status" value="1"/>
</dbReference>
<accession>I2GKQ0</accession>
<feature type="region of interest" description="Disordered" evidence="1">
    <location>
        <begin position="423"/>
        <end position="458"/>
    </location>
</feature>
<dbReference type="OrthoDB" id="9765386at2"/>
<dbReference type="EMBL" id="CAIT01000007">
    <property type="protein sequence ID" value="CCH54476.1"/>
    <property type="molecule type" value="Genomic_DNA"/>
</dbReference>
<dbReference type="Gene3D" id="1.20.1270.210">
    <property type="match status" value="1"/>
</dbReference>
<dbReference type="Pfam" id="PF04860">
    <property type="entry name" value="Phage_portal"/>
    <property type="match status" value="1"/>
</dbReference>
<proteinExistence type="predicted"/>
<dbReference type="eggNOG" id="COG4695">
    <property type="taxonomic scope" value="Bacteria"/>
</dbReference>
<feature type="region of interest" description="Disordered" evidence="1">
    <location>
        <begin position="23"/>
        <end position="45"/>
    </location>
</feature>
<sequence>MAGFASWASGFLRGFTAPESSSIPDPVALAQPTDPQVRGSLENPATPLSDITSWESFFGGGEAPTFTGINISPDTALKVSAVYRAVGLIAENVARMDISVYRETNMGREVDKRNAFQKLLESGGPDEYMTWFDFWLTAVAQTLLHGNAYALIDRDAYATPLSIRLLAPGQCVPIYMDLGRTRYLYYTVFGEYVEKRNILHFKCLGNDGVIGKSPIALFRESIGLARAAEEYGARFFGQGGNMSGTLETDQVFKDAGAIERLRQQFAQRNGGLLNAHKPLVLEQGMKYNRVAIPPDDAQFIETRNFQIEDIGRIFGVPQHMLGKLDRSTNNNIEHQGIEFKNYTILPWTERISQELKRKLIPEDHKASRQIVFDVDKLDAGDATARGNLYKTLFNIGAMSPNEARRKENMNRREGLDDTFIQVNMARVTPDSHQHQPQPATPNPGNDSPTEDKPSNEAP</sequence>
<dbReference type="AlphaFoldDB" id="I2GKQ0"/>
<feature type="compositionally biased region" description="Basic and acidic residues" evidence="1">
    <location>
        <begin position="449"/>
        <end position="458"/>
    </location>
</feature>
<dbReference type="InterPro" id="IPR006944">
    <property type="entry name" value="Phage/GTA_portal"/>
</dbReference>
<dbReference type="Gene3D" id="3.30.1120.70">
    <property type="match status" value="1"/>
</dbReference>